<feature type="transmembrane region" description="Helical" evidence="1">
    <location>
        <begin position="119"/>
        <end position="139"/>
    </location>
</feature>
<protein>
    <submittedName>
        <fullName evidence="2">Uncharacterized protein</fullName>
    </submittedName>
</protein>
<dbReference type="AlphaFoldDB" id="A0A9X2NM00"/>
<name>A0A9X2NM00_9PSEU</name>
<dbReference type="EMBL" id="JAMXQV010000018">
    <property type="protein sequence ID" value="MCR6487215.1"/>
    <property type="molecule type" value="Genomic_DNA"/>
</dbReference>
<keyword evidence="1" id="KW-0472">Membrane</keyword>
<feature type="transmembrane region" description="Helical" evidence="1">
    <location>
        <begin position="46"/>
        <end position="63"/>
    </location>
</feature>
<feature type="transmembrane region" description="Helical" evidence="1">
    <location>
        <begin position="185"/>
        <end position="202"/>
    </location>
</feature>
<keyword evidence="1" id="KW-0812">Transmembrane</keyword>
<organism evidence="2 3">
    <name type="scientific">Amycolatopsis iheyensis</name>
    <dbReference type="NCBI Taxonomy" id="2945988"/>
    <lineage>
        <taxon>Bacteria</taxon>
        <taxon>Bacillati</taxon>
        <taxon>Actinomycetota</taxon>
        <taxon>Actinomycetes</taxon>
        <taxon>Pseudonocardiales</taxon>
        <taxon>Pseudonocardiaceae</taxon>
        <taxon>Amycolatopsis</taxon>
    </lineage>
</organism>
<proteinExistence type="predicted"/>
<evidence type="ECO:0000256" key="1">
    <source>
        <dbReference type="SAM" id="Phobius"/>
    </source>
</evidence>
<keyword evidence="1" id="KW-1133">Transmembrane helix</keyword>
<dbReference type="RefSeq" id="WP_257923784.1">
    <property type="nucleotide sequence ID" value="NZ_JAMXQV010000018.1"/>
</dbReference>
<comment type="caution">
    <text evidence="2">The sequence shown here is derived from an EMBL/GenBank/DDBJ whole genome shotgun (WGS) entry which is preliminary data.</text>
</comment>
<evidence type="ECO:0000313" key="3">
    <source>
        <dbReference type="Proteomes" id="UP001144096"/>
    </source>
</evidence>
<evidence type="ECO:0000313" key="2">
    <source>
        <dbReference type="EMBL" id="MCR6487215.1"/>
    </source>
</evidence>
<feature type="transmembrane region" description="Helical" evidence="1">
    <location>
        <begin position="145"/>
        <end position="165"/>
    </location>
</feature>
<feature type="transmembrane region" description="Helical" evidence="1">
    <location>
        <begin position="214"/>
        <end position="234"/>
    </location>
</feature>
<sequence>MVEVVWTTLAERQAARTWLAHYGVDVAEPTPLLAARIGPRMLVTRSYRAYSMLAGLVWMIVLLPPVPVLARFLVLAVSCVAYPLLRWRRVLQADRAAARVVPARARPPLRVAAGQVGRWYLAAVATTFGGGAALCAGYAANPAGWAAALLIGAVGVGLVFGRALLAPVIAEDGASAVIDAALRAYDTRLFALPLLFGFLAWIDLSTSWPWSPARILPVVAYCVLVVAVHIGAVMEVRRRYRRLPPGHYGTAAS</sequence>
<gene>
    <name evidence="2" type="ORF">M8542_30740</name>
</gene>
<dbReference type="Proteomes" id="UP001144096">
    <property type="component" value="Unassembled WGS sequence"/>
</dbReference>
<keyword evidence="3" id="KW-1185">Reference proteome</keyword>
<reference evidence="2" key="1">
    <citation type="submission" date="2022-06" db="EMBL/GenBank/DDBJ databases">
        <title>Amycolatopsis iheyaensis sp. nov., a new species of the genus Amycolatopsis isolated from soil in Iheya island, Japan.</title>
        <authorList>
            <person name="Ngamcharungchit C."/>
            <person name="Kanto H."/>
            <person name="Take A."/>
            <person name="Intra B."/>
            <person name="Matsumoto A."/>
            <person name="Panbangred W."/>
            <person name="Inahashi Y."/>
        </authorList>
    </citation>
    <scope>NUCLEOTIDE SEQUENCE</scope>
    <source>
        <strain evidence="2">OK19-0408</strain>
    </source>
</reference>
<accession>A0A9X2NM00</accession>
<feature type="transmembrane region" description="Helical" evidence="1">
    <location>
        <begin position="69"/>
        <end position="85"/>
    </location>
</feature>